<proteinExistence type="predicted"/>
<reference evidence="1" key="1">
    <citation type="submission" date="2021-03" db="EMBL/GenBank/DDBJ databases">
        <title>Evolutionary priming and transition to the ectomycorrhizal habit in an iconic lineage of mushroom-forming fungi: is preadaptation a requirement?</title>
        <authorList>
            <consortium name="DOE Joint Genome Institute"/>
            <person name="Looney B.P."/>
            <person name="Miyauchi S."/>
            <person name="Morin E."/>
            <person name="Drula E."/>
            <person name="Courty P.E."/>
            <person name="Chicoki N."/>
            <person name="Fauchery L."/>
            <person name="Kohler A."/>
            <person name="Kuo A."/>
            <person name="LaButti K."/>
            <person name="Pangilinan J."/>
            <person name="Lipzen A."/>
            <person name="Riley R."/>
            <person name="Andreopoulos W."/>
            <person name="He G."/>
            <person name="Johnson J."/>
            <person name="Barry K.W."/>
            <person name="Grigoriev I.V."/>
            <person name="Nagy L."/>
            <person name="Hibbett D."/>
            <person name="Henrissat B."/>
            <person name="Matheny P.B."/>
            <person name="Labbe J."/>
            <person name="Martin A.F."/>
        </authorList>
    </citation>
    <scope>NUCLEOTIDE SEQUENCE</scope>
    <source>
        <strain evidence="1">BPL698</strain>
    </source>
</reference>
<evidence type="ECO:0000313" key="2">
    <source>
        <dbReference type="Proteomes" id="UP001207468"/>
    </source>
</evidence>
<comment type="caution">
    <text evidence="1">The sequence shown here is derived from an EMBL/GenBank/DDBJ whole genome shotgun (WGS) entry which is preliminary data.</text>
</comment>
<accession>A0ACC0U045</accession>
<organism evidence="1 2">
    <name type="scientific">Russula earlei</name>
    <dbReference type="NCBI Taxonomy" id="71964"/>
    <lineage>
        <taxon>Eukaryota</taxon>
        <taxon>Fungi</taxon>
        <taxon>Dikarya</taxon>
        <taxon>Basidiomycota</taxon>
        <taxon>Agaricomycotina</taxon>
        <taxon>Agaricomycetes</taxon>
        <taxon>Russulales</taxon>
        <taxon>Russulaceae</taxon>
        <taxon>Russula</taxon>
    </lineage>
</organism>
<name>A0ACC0U045_9AGAM</name>
<sequence length="226" mass="26109">MDTATLHIQSSSFDFLQKLNKNNNREWFNEHKEVYQRELLKVESFVDTLLDRMKAYDAIDTPSGKKAMMRIYRDIRFSADKTPYKTNWSGGFHRLGKQRRGGYYFSFEPGGESMIAGGFWGPNPADLKIIRNDIAFDDKPLRKVLGMPGIVAEFKTLTGEALKTVPRGYEVNDPGADLLRYKQFILERRFTDKEVLADGFLDKAVATMRALRPFFDHMSEVLYQPE</sequence>
<dbReference type="Proteomes" id="UP001207468">
    <property type="component" value="Unassembled WGS sequence"/>
</dbReference>
<gene>
    <name evidence="1" type="ORF">F5148DRAFT_985503</name>
</gene>
<dbReference type="EMBL" id="JAGFNK010000301">
    <property type="protein sequence ID" value="KAI9453514.1"/>
    <property type="molecule type" value="Genomic_DNA"/>
</dbReference>
<keyword evidence="2" id="KW-1185">Reference proteome</keyword>
<protein>
    <submittedName>
        <fullName evidence="1">Uncharacterized protein</fullName>
    </submittedName>
</protein>
<evidence type="ECO:0000313" key="1">
    <source>
        <dbReference type="EMBL" id="KAI9453514.1"/>
    </source>
</evidence>